<evidence type="ECO:0000259" key="5">
    <source>
        <dbReference type="PROSITE" id="PS00498"/>
    </source>
</evidence>
<dbReference type="Gene3D" id="1.10.1280.10">
    <property type="entry name" value="Di-copper center containing domain from catechol oxidase"/>
    <property type="match status" value="1"/>
</dbReference>
<reference evidence="6 7" key="1">
    <citation type="journal article" date="2018" name="Mycol. Prog.">
        <title>Coniella lustricola, a new species from submerged detritus.</title>
        <authorList>
            <person name="Raudabaugh D.B."/>
            <person name="Iturriaga T."/>
            <person name="Carver A."/>
            <person name="Mondo S."/>
            <person name="Pangilinan J."/>
            <person name="Lipzen A."/>
            <person name="He G."/>
            <person name="Amirebrahimi M."/>
            <person name="Grigoriev I.V."/>
            <person name="Miller A.N."/>
        </authorList>
    </citation>
    <scope>NUCLEOTIDE SEQUENCE [LARGE SCALE GENOMIC DNA]</scope>
    <source>
        <strain evidence="6 7">B22-T-1</strain>
    </source>
</reference>
<dbReference type="Pfam" id="PF00264">
    <property type="entry name" value="Tyrosinase"/>
    <property type="match status" value="1"/>
</dbReference>
<name>A0A2T3AAK3_9PEZI</name>
<keyword evidence="1" id="KW-0479">Metal-binding</keyword>
<keyword evidence="2" id="KW-0186">Copper</keyword>
<accession>A0A2T3AAK3</accession>
<dbReference type="OrthoDB" id="6132182at2759"/>
<dbReference type="PANTHER" id="PTHR11474:SF126">
    <property type="entry name" value="TYROSINASE-LIKE PROTEIN TYR-1-RELATED"/>
    <property type="match status" value="1"/>
</dbReference>
<dbReference type="GO" id="GO:0046872">
    <property type="term" value="F:metal ion binding"/>
    <property type="evidence" value="ECO:0007669"/>
    <property type="project" value="UniProtKB-KW"/>
</dbReference>
<dbReference type="InterPro" id="IPR002227">
    <property type="entry name" value="Tyrosinase_Cu-bd"/>
</dbReference>
<feature type="chain" id="PRO_5015566665" evidence="3">
    <location>
        <begin position="18"/>
        <end position="356"/>
    </location>
</feature>
<gene>
    <name evidence="6" type="ORF">BD289DRAFT_481991</name>
</gene>
<dbReference type="EMBL" id="KZ678425">
    <property type="protein sequence ID" value="PSR88711.1"/>
    <property type="molecule type" value="Genomic_DNA"/>
</dbReference>
<sequence>MPSLVLSLLLGAGLVQGAAIANARPAHDSVTQSKAATSTTAATFFEGTCTAEKVTIRKEWRKMTRAEKDAYLEAEKCLFNLPANTTLDGVTTRFSDLQALHRAYQNVTQDSQFVGDIIHNVGQFLPWHRFYMHTHETLLREQCSYTGPMSWWDEEADANAGKLFQSEMWSANSFGGNGTGADLCLMDGAFANTTMHIGPGLEDSSYCLYRDQTAEFVQYMGTDKLTECKSHNDYYGFFNCMVDFNTSPHVAGHNATGGMMSDIYASAGDPMFFMHHNYIDRVWWQWQAGNSSSRLTDMSGNAYNMTTLEVNGVTLPASELNATLDYVLQVADVLPDVTIQEVMNIQGGYLCYEYDY</sequence>
<keyword evidence="3" id="KW-0732">Signal</keyword>
<evidence type="ECO:0000313" key="6">
    <source>
        <dbReference type="EMBL" id="PSR88711.1"/>
    </source>
</evidence>
<dbReference type="SUPFAM" id="SSF48056">
    <property type="entry name" value="Di-copper centre-containing domain"/>
    <property type="match status" value="1"/>
</dbReference>
<dbReference type="PROSITE" id="PS00498">
    <property type="entry name" value="TYROSINASE_2"/>
    <property type="match status" value="1"/>
</dbReference>
<feature type="domain" description="Tyrosinase copper-binding" evidence="4">
    <location>
        <begin position="119"/>
        <end position="136"/>
    </location>
</feature>
<dbReference type="InterPro" id="IPR050316">
    <property type="entry name" value="Tyrosinase/Hemocyanin"/>
</dbReference>
<dbReference type="PROSITE" id="PS00497">
    <property type="entry name" value="TYROSINASE_1"/>
    <property type="match status" value="1"/>
</dbReference>
<feature type="domain" description="Tyrosinase copper-binding" evidence="5">
    <location>
        <begin position="269"/>
        <end position="280"/>
    </location>
</feature>
<dbReference type="PRINTS" id="PR00092">
    <property type="entry name" value="TYROSINASE"/>
</dbReference>
<dbReference type="PANTHER" id="PTHR11474">
    <property type="entry name" value="TYROSINASE FAMILY MEMBER"/>
    <property type="match status" value="1"/>
</dbReference>
<keyword evidence="7" id="KW-1185">Reference proteome</keyword>
<dbReference type="AlphaFoldDB" id="A0A2T3AAK3"/>
<dbReference type="Proteomes" id="UP000241462">
    <property type="component" value="Unassembled WGS sequence"/>
</dbReference>
<evidence type="ECO:0000313" key="7">
    <source>
        <dbReference type="Proteomes" id="UP000241462"/>
    </source>
</evidence>
<evidence type="ECO:0000256" key="3">
    <source>
        <dbReference type="SAM" id="SignalP"/>
    </source>
</evidence>
<evidence type="ECO:0000256" key="1">
    <source>
        <dbReference type="ARBA" id="ARBA00022723"/>
    </source>
</evidence>
<evidence type="ECO:0000259" key="4">
    <source>
        <dbReference type="PROSITE" id="PS00497"/>
    </source>
</evidence>
<organism evidence="6 7">
    <name type="scientific">Coniella lustricola</name>
    <dbReference type="NCBI Taxonomy" id="2025994"/>
    <lineage>
        <taxon>Eukaryota</taxon>
        <taxon>Fungi</taxon>
        <taxon>Dikarya</taxon>
        <taxon>Ascomycota</taxon>
        <taxon>Pezizomycotina</taxon>
        <taxon>Sordariomycetes</taxon>
        <taxon>Sordariomycetidae</taxon>
        <taxon>Diaporthales</taxon>
        <taxon>Schizoparmaceae</taxon>
        <taxon>Coniella</taxon>
    </lineage>
</organism>
<dbReference type="InParanoid" id="A0A2T3AAK3"/>
<dbReference type="InterPro" id="IPR008922">
    <property type="entry name" value="Di-copper_centre_dom_sf"/>
</dbReference>
<feature type="signal peptide" evidence="3">
    <location>
        <begin position="1"/>
        <end position="17"/>
    </location>
</feature>
<proteinExistence type="predicted"/>
<protein>
    <submittedName>
        <fullName evidence="6">Tyrosinase</fullName>
    </submittedName>
</protein>
<dbReference type="STRING" id="2025994.A0A2T3AAK3"/>
<evidence type="ECO:0000256" key="2">
    <source>
        <dbReference type="ARBA" id="ARBA00023008"/>
    </source>
</evidence>
<dbReference type="GO" id="GO:0016491">
    <property type="term" value="F:oxidoreductase activity"/>
    <property type="evidence" value="ECO:0007669"/>
    <property type="project" value="InterPro"/>
</dbReference>